<keyword evidence="6" id="KW-1185">Reference proteome</keyword>
<evidence type="ECO:0000313" key="5">
    <source>
        <dbReference type="EMBL" id="KAK2864735.1"/>
    </source>
</evidence>
<protein>
    <recommendedName>
        <fullName evidence="4">SEA domain-containing protein</fullName>
    </recommendedName>
</protein>
<evidence type="ECO:0000256" key="2">
    <source>
        <dbReference type="SAM" id="MobiDB-lite"/>
    </source>
</evidence>
<proteinExistence type="predicted"/>
<dbReference type="PROSITE" id="PS50024">
    <property type="entry name" value="SEA"/>
    <property type="match status" value="1"/>
</dbReference>
<gene>
    <name evidence="5" type="ORF">Q7C36_003889</name>
</gene>
<feature type="domain" description="SEA" evidence="4">
    <location>
        <begin position="37"/>
        <end position="161"/>
    </location>
</feature>
<comment type="caution">
    <text evidence="5">The sequence shown here is derived from an EMBL/GenBank/DDBJ whole genome shotgun (WGS) entry which is preliminary data.</text>
</comment>
<evidence type="ECO:0000259" key="4">
    <source>
        <dbReference type="PROSITE" id="PS50024"/>
    </source>
</evidence>
<dbReference type="EMBL" id="JAVHJS010000003">
    <property type="protein sequence ID" value="KAK2864735.1"/>
    <property type="molecule type" value="Genomic_DNA"/>
</dbReference>
<dbReference type="SUPFAM" id="SSF82671">
    <property type="entry name" value="SEA domain"/>
    <property type="match status" value="2"/>
</dbReference>
<dbReference type="GO" id="GO:0003676">
    <property type="term" value="F:nucleic acid binding"/>
    <property type="evidence" value="ECO:0007669"/>
    <property type="project" value="InterPro"/>
</dbReference>
<dbReference type="SUPFAM" id="SSF54928">
    <property type="entry name" value="RNA-binding domain, RBD"/>
    <property type="match status" value="1"/>
</dbReference>
<evidence type="ECO:0000313" key="6">
    <source>
        <dbReference type="Proteomes" id="UP001187315"/>
    </source>
</evidence>
<dbReference type="InterPro" id="IPR035979">
    <property type="entry name" value="RBD_domain_sf"/>
</dbReference>
<keyword evidence="1" id="KW-0175">Coiled coil</keyword>
<dbReference type="Proteomes" id="UP001187315">
    <property type="component" value="Unassembled WGS sequence"/>
</dbReference>
<evidence type="ECO:0000256" key="1">
    <source>
        <dbReference type="SAM" id="Coils"/>
    </source>
</evidence>
<sequence length="724" mass="81018">MEVSMMRYTQVALCIIVLAMSGVSLVESGRNNEARIPLFKCELTLGITNQKYTDSLLNTGSVDYLILSLEVKGALYSIYGCDSCKTHKFYRGVSAMTFSNQIGTVLVKATLVFQSNETNAHLVESLLMKAINGSNEINNLKFKPEFSEAISGSTPTTNTTTSPFLRFFQMEVSVMRCTWAALCIAVLVMSGSAEGASLVTLTPSNTDTPFMCVLTMDITNRVFNDSLLNPDDLDYKFMYEEVSSVLYDVYGCPFCDTSAFYQGVTDMEFSDMSGSVVVHATLVFYTKKINDMVVKYLFMEAINGRNEINGLEINPEFIEVVPGPSPTPTVVYSTPSPSPTTFQPEETVYVPATTPDSVHIQVNIDPVYDPVYDTVDNPMYDPVYDTVYDTVDNPMYDPVYEPVYDPMYDNVYDPVYDIVYDPVYNTMYDPVYNTVYNPMYDPMYDHVYYPVYKPVDCEEYYHVLPPDVYPKPPTVETVEEEKLEPVSPPETLSPVFLPESVFQPAPACPTESVSPAMTLPQLEPELPPETMSQPDHLSPIENLSQPGPVSPPETLYQVKSVSPPETLSQPNPVGLSETLSPPEPEPQLASDLPPVQADNAAAIDSSPSPPQLTWGEIMDAVVTELEEAEKLKEQEVSKKKDSLKKDKIEEVIEMKEKVEDLAKKKKIEQREEAVDVWKQKTSYSTPNPKGVELFIRGLDSNVDEYPLYKEFLKFGNISRAKVNY</sequence>
<evidence type="ECO:0000256" key="3">
    <source>
        <dbReference type="SAM" id="SignalP"/>
    </source>
</evidence>
<reference evidence="5" key="1">
    <citation type="submission" date="2023-08" db="EMBL/GenBank/DDBJ databases">
        <title>Pelteobagrus vachellii genome.</title>
        <authorList>
            <person name="Liu H."/>
        </authorList>
    </citation>
    <scope>NUCLEOTIDE SEQUENCE</scope>
    <source>
        <strain evidence="5">PRFRI_2022a</strain>
        <tissue evidence="5">Muscle</tissue>
    </source>
</reference>
<dbReference type="AlphaFoldDB" id="A0AA88T9Q6"/>
<feature type="signal peptide" evidence="3">
    <location>
        <begin position="1"/>
        <end position="28"/>
    </location>
</feature>
<dbReference type="Gene3D" id="3.30.70.960">
    <property type="entry name" value="SEA domain"/>
    <property type="match status" value="2"/>
</dbReference>
<dbReference type="InterPro" id="IPR000082">
    <property type="entry name" value="SEA_dom"/>
</dbReference>
<dbReference type="InterPro" id="IPR036364">
    <property type="entry name" value="SEA_dom_sf"/>
</dbReference>
<feature type="compositionally biased region" description="Polar residues" evidence="2">
    <location>
        <begin position="557"/>
        <end position="571"/>
    </location>
</feature>
<dbReference type="InterPro" id="IPR012677">
    <property type="entry name" value="Nucleotide-bd_a/b_plait_sf"/>
</dbReference>
<keyword evidence="3" id="KW-0732">Signal</keyword>
<dbReference type="Pfam" id="PF01390">
    <property type="entry name" value="SEA"/>
    <property type="match status" value="1"/>
</dbReference>
<feature type="coiled-coil region" evidence="1">
    <location>
        <begin position="618"/>
        <end position="671"/>
    </location>
</feature>
<dbReference type="Gene3D" id="3.30.70.330">
    <property type="match status" value="1"/>
</dbReference>
<feature type="region of interest" description="Disordered" evidence="2">
    <location>
        <begin position="520"/>
        <end position="616"/>
    </location>
</feature>
<organism evidence="5 6">
    <name type="scientific">Tachysurus vachellii</name>
    <name type="common">Darkbarbel catfish</name>
    <name type="synonym">Pelteobagrus vachellii</name>
    <dbReference type="NCBI Taxonomy" id="175792"/>
    <lineage>
        <taxon>Eukaryota</taxon>
        <taxon>Metazoa</taxon>
        <taxon>Chordata</taxon>
        <taxon>Craniata</taxon>
        <taxon>Vertebrata</taxon>
        <taxon>Euteleostomi</taxon>
        <taxon>Actinopterygii</taxon>
        <taxon>Neopterygii</taxon>
        <taxon>Teleostei</taxon>
        <taxon>Ostariophysi</taxon>
        <taxon>Siluriformes</taxon>
        <taxon>Bagridae</taxon>
        <taxon>Tachysurus</taxon>
    </lineage>
</organism>
<accession>A0AA88T9Q6</accession>
<name>A0AA88T9Q6_TACVA</name>
<feature type="compositionally biased region" description="Polar residues" evidence="2">
    <location>
        <begin position="530"/>
        <end position="547"/>
    </location>
</feature>
<feature type="chain" id="PRO_5041686510" description="SEA domain-containing protein" evidence="3">
    <location>
        <begin position="29"/>
        <end position="724"/>
    </location>
</feature>